<dbReference type="InterPro" id="IPR050426">
    <property type="entry name" value="Glycosyltransferase_28"/>
</dbReference>
<dbReference type="Proteomes" id="UP000742631">
    <property type="component" value="Unassembled WGS sequence"/>
</dbReference>
<dbReference type="InterPro" id="IPR004276">
    <property type="entry name" value="GlycoTrans_28_N"/>
</dbReference>
<evidence type="ECO:0000313" key="4">
    <source>
        <dbReference type="Proteomes" id="UP000742631"/>
    </source>
</evidence>
<dbReference type="GO" id="GO:0033072">
    <property type="term" value="P:vancomycin biosynthetic process"/>
    <property type="evidence" value="ECO:0007669"/>
    <property type="project" value="UniProtKB-ARBA"/>
</dbReference>
<dbReference type="Pfam" id="PF03033">
    <property type="entry name" value="Glyco_transf_28"/>
    <property type="match status" value="1"/>
</dbReference>
<comment type="caution">
    <text evidence="3">The sequence shown here is derived from an EMBL/GenBank/DDBJ whole genome shotgun (WGS) entry which is preliminary data.</text>
</comment>
<accession>A0A921JDJ5</accession>
<reference evidence="3" key="1">
    <citation type="journal article" date="2021" name="PeerJ">
        <title>Extensive microbial diversity within the chicken gut microbiome revealed by metagenomics and culture.</title>
        <authorList>
            <person name="Gilroy R."/>
            <person name="Ravi A."/>
            <person name="Getino M."/>
            <person name="Pursley I."/>
            <person name="Horton D.L."/>
            <person name="Alikhan N.F."/>
            <person name="Baker D."/>
            <person name="Gharbi K."/>
            <person name="Hall N."/>
            <person name="Watson M."/>
            <person name="Adriaenssens E.M."/>
            <person name="Foster-Nyarko E."/>
            <person name="Jarju S."/>
            <person name="Secka A."/>
            <person name="Antonio M."/>
            <person name="Oren A."/>
            <person name="Chaudhuri R.R."/>
            <person name="La Ragione R."/>
            <person name="Hildebrand F."/>
            <person name="Pallen M.J."/>
        </authorList>
    </citation>
    <scope>NUCLEOTIDE SEQUENCE</scope>
    <source>
        <strain evidence="3">316</strain>
    </source>
</reference>
<keyword evidence="3" id="KW-0328">Glycosyltransferase</keyword>
<dbReference type="PANTHER" id="PTHR48050">
    <property type="entry name" value="STEROL 3-BETA-GLUCOSYLTRANSFERASE"/>
    <property type="match status" value="1"/>
</dbReference>
<protein>
    <submittedName>
        <fullName evidence="3">Glycosyltransferase</fullName>
        <ecNumber evidence="3">2.4.-.-</ecNumber>
    </submittedName>
</protein>
<dbReference type="PANTHER" id="PTHR48050:SF13">
    <property type="entry name" value="STEROL 3-BETA-GLUCOSYLTRANSFERASE UGT80A2"/>
    <property type="match status" value="1"/>
</dbReference>
<feature type="domain" description="Erythromycin biosynthesis protein CIII-like C-terminal" evidence="2">
    <location>
        <begin position="287"/>
        <end position="398"/>
    </location>
</feature>
<dbReference type="Pfam" id="PF06722">
    <property type="entry name" value="EryCIII-like_C"/>
    <property type="match status" value="1"/>
</dbReference>
<dbReference type="Gene3D" id="3.40.50.2000">
    <property type="entry name" value="Glycogen Phosphorylase B"/>
    <property type="match status" value="2"/>
</dbReference>
<dbReference type="InterPro" id="IPR002213">
    <property type="entry name" value="UDP_glucos_trans"/>
</dbReference>
<name>A0A921JDJ5_9HYPH</name>
<dbReference type="CDD" id="cd03784">
    <property type="entry name" value="GT1_Gtf-like"/>
    <property type="match status" value="1"/>
</dbReference>
<dbReference type="AlphaFoldDB" id="A0A921JDJ5"/>
<dbReference type="GO" id="GO:0016758">
    <property type="term" value="F:hexosyltransferase activity"/>
    <property type="evidence" value="ECO:0007669"/>
    <property type="project" value="InterPro"/>
</dbReference>
<reference evidence="3" key="2">
    <citation type="submission" date="2021-09" db="EMBL/GenBank/DDBJ databases">
        <authorList>
            <person name="Gilroy R."/>
        </authorList>
    </citation>
    <scope>NUCLEOTIDE SEQUENCE</scope>
    <source>
        <strain evidence="3">316</strain>
    </source>
</reference>
<dbReference type="EMBL" id="DYYG01000011">
    <property type="protein sequence ID" value="HJE22731.1"/>
    <property type="molecule type" value="Genomic_DNA"/>
</dbReference>
<evidence type="ECO:0000313" key="3">
    <source>
        <dbReference type="EMBL" id="HJE22731.1"/>
    </source>
</evidence>
<dbReference type="InterPro" id="IPR010610">
    <property type="entry name" value="EryCIII-like_C"/>
</dbReference>
<gene>
    <name evidence="3" type="ORF">K8W01_03635</name>
</gene>
<dbReference type="GO" id="GO:0008194">
    <property type="term" value="F:UDP-glycosyltransferase activity"/>
    <property type="evidence" value="ECO:0007669"/>
    <property type="project" value="InterPro"/>
</dbReference>
<dbReference type="SUPFAM" id="SSF53756">
    <property type="entry name" value="UDP-Glycosyltransferase/glycogen phosphorylase"/>
    <property type="match status" value="1"/>
</dbReference>
<keyword evidence="3" id="KW-0808">Transferase</keyword>
<evidence type="ECO:0000259" key="1">
    <source>
        <dbReference type="Pfam" id="PF03033"/>
    </source>
</evidence>
<feature type="domain" description="Glycosyltransferase family 28 N-terminal" evidence="1">
    <location>
        <begin position="3"/>
        <end position="91"/>
    </location>
</feature>
<dbReference type="GO" id="GO:0005975">
    <property type="term" value="P:carbohydrate metabolic process"/>
    <property type="evidence" value="ECO:0007669"/>
    <property type="project" value="InterPro"/>
</dbReference>
<organism evidence="3 4">
    <name type="scientific">Methylorubrum populi</name>
    <dbReference type="NCBI Taxonomy" id="223967"/>
    <lineage>
        <taxon>Bacteria</taxon>
        <taxon>Pseudomonadati</taxon>
        <taxon>Pseudomonadota</taxon>
        <taxon>Alphaproteobacteria</taxon>
        <taxon>Hyphomicrobiales</taxon>
        <taxon>Methylobacteriaceae</taxon>
        <taxon>Methylorubrum</taxon>
    </lineage>
</organism>
<proteinExistence type="predicted"/>
<evidence type="ECO:0000259" key="2">
    <source>
        <dbReference type="Pfam" id="PF06722"/>
    </source>
</evidence>
<dbReference type="EC" id="2.4.-.-" evidence="3"/>
<sequence length="416" mass="45646">MHFLLTVLGTHGDVLPFLALGQCLTQRGHAVTLHAPEPFRHFAQRAGLGFDAICSQEEYDRALTAADLWHPRRGIAPLFEMAVALADRTARWIAARTADTPCVVVTSPNALGARLAQDKQGVPVITVHVTPYLIESRSAAPWLPGVPVQALLPSRLRHWLGRGADRILIDPAALPRLNALRADADLPPVGRLRFWWNSPLRLILMFPAWYVPPQLDWPKQTVQVGFPIADQLGDAGDLAPELRAFLEAGSPPLVFTYGSGMRRSARFFAVAVEICRRMGRRGVLLAREEGQVTAPLPPDMIHLRYAPLSLLLPRSAALIHHGGIGTVAQAMAAGVAQMVVPIAFNHFDDGRRLARLKLGVMLRRRAFTPGRAQREIERMLTSRAMSGARAAARARMAVDRGTEAACDEIERIARTV</sequence>